<reference evidence="1 2" key="1">
    <citation type="submission" date="2018-11" db="EMBL/GenBank/DDBJ databases">
        <authorList>
            <consortium name="Pathogen Informatics"/>
        </authorList>
    </citation>
    <scope>NUCLEOTIDE SEQUENCE [LARGE SCALE GENOMIC DNA]</scope>
</reference>
<protein>
    <submittedName>
        <fullName evidence="1">Uncharacterized protein</fullName>
    </submittedName>
</protein>
<evidence type="ECO:0000313" key="1">
    <source>
        <dbReference type="EMBL" id="VDK48061.1"/>
    </source>
</evidence>
<keyword evidence="2" id="KW-1185">Reference proteome</keyword>
<organism evidence="1 2">
    <name type="scientific">Cylicostephanus goldi</name>
    <name type="common">Nematode worm</name>
    <dbReference type="NCBI Taxonomy" id="71465"/>
    <lineage>
        <taxon>Eukaryota</taxon>
        <taxon>Metazoa</taxon>
        <taxon>Ecdysozoa</taxon>
        <taxon>Nematoda</taxon>
        <taxon>Chromadorea</taxon>
        <taxon>Rhabditida</taxon>
        <taxon>Rhabditina</taxon>
        <taxon>Rhabditomorpha</taxon>
        <taxon>Strongyloidea</taxon>
        <taxon>Strongylidae</taxon>
        <taxon>Cylicostephanus</taxon>
    </lineage>
</organism>
<dbReference type="Proteomes" id="UP000271889">
    <property type="component" value="Unassembled WGS sequence"/>
</dbReference>
<name>A0A3P6RXM2_CYLGO</name>
<accession>A0A3P6RXM2</accession>
<dbReference type="AlphaFoldDB" id="A0A3P6RXM2"/>
<dbReference type="EMBL" id="UYRV01002083">
    <property type="protein sequence ID" value="VDK48061.1"/>
    <property type="molecule type" value="Genomic_DNA"/>
</dbReference>
<gene>
    <name evidence="1" type="ORF">CGOC_LOCUS1186</name>
</gene>
<proteinExistence type="predicted"/>
<sequence>MVISWVMKPKVSRTSSRGLWKMQKKTLLCEKRLTFIRMRRNSSNLLTKTMNPYRMLQRWPKCWTNLHSKMLKCKMRLSILQESMDKSPSHTMQSSVLIVFWPVVALYSAVVFVLLEYCFCLISLSIRFLSEINSLGFLKNYRMKVMHLFDYLWLEIRHYCLDGDSKDGCSYKRMRAGSAEA</sequence>
<evidence type="ECO:0000313" key="2">
    <source>
        <dbReference type="Proteomes" id="UP000271889"/>
    </source>
</evidence>